<dbReference type="AlphaFoldDB" id="A0A1I5GNP9"/>
<dbReference type="RefSeq" id="WP_093156726.1">
    <property type="nucleotide sequence ID" value="NZ_FOUP01000013.1"/>
</dbReference>
<dbReference type="EMBL" id="RBXX01000002">
    <property type="protein sequence ID" value="RKT87436.1"/>
    <property type="molecule type" value="Genomic_DNA"/>
</dbReference>
<dbReference type="PANTHER" id="PTHR31793">
    <property type="entry name" value="4-HYDROXYBENZOYL-COA THIOESTERASE FAMILY MEMBER"/>
    <property type="match status" value="1"/>
</dbReference>
<protein>
    <submittedName>
        <fullName evidence="2">Acyl-CoA thioester hydrolase</fullName>
    </submittedName>
</protein>
<dbReference type="SUPFAM" id="SSF54637">
    <property type="entry name" value="Thioesterase/thiol ester dehydrase-isomerase"/>
    <property type="match status" value="1"/>
</dbReference>
<dbReference type="InterPro" id="IPR050563">
    <property type="entry name" value="4-hydroxybenzoyl-CoA_TE"/>
</dbReference>
<name>A0A1I5GNP9_9PSEU</name>
<organism evidence="2 3">
    <name type="scientific">Saccharopolyspora antimicrobica</name>
    <dbReference type="NCBI Taxonomy" id="455193"/>
    <lineage>
        <taxon>Bacteria</taxon>
        <taxon>Bacillati</taxon>
        <taxon>Actinomycetota</taxon>
        <taxon>Actinomycetes</taxon>
        <taxon>Pseudonocardiales</taxon>
        <taxon>Pseudonocardiaceae</taxon>
        <taxon>Saccharopolyspora</taxon>
    </lineage>
</organism>
<evidence type="ECO:0000313" key="4">
    <source>
        <dbReference type="Proteomes" id="UP000270697"/>
    </source>
</evidence>
<dbReference type="InterPro" id="IPR029069">
    <property type="entry name" value="HotDog_dom_sf"/>
</dbReference>
<dbReference type="EMBL" id="FOUP01000013">
    <property type="protein sequence ID" value="SFO37582.1"/>
    <property type="molecule type" value="Genomic_DNA"/>
</dbReference>
<keyword evidence="2" id="KW-0378">Hydrolase</keyword>
<sequence length="142" mass="15931">MSELFRVRVVVRGYELDTLGHLNQGVYHLYAEHARWELSRAAGITQDVFIESGAGPVYLENTIKFRNELRGGDEVDISCEFIWGEKKTFEVRQEITRADGVLAAELTSTAGVIDLKKRKLVDDPAAHFRKLATKPELLGLTG</sequence>
<dbReference type="OrthoDB" id="3683044at2"/>
<proteinExistence type="predicted"/>
<dbReference type="PANTHER" id="PTHR31793:SF24">
    <property type="entry name" value="LONG-CHAIN ACYL-COA THIOESTERASE FADM"/>
    <property type="match status" value="1"/>
</dbReference>
<evidence type="ECO:0000313" key="3">
    <source>
        <dbReference type="Proteomes" id="UP000199398"/>
    </source>
</evidence>
<gene>
    <name evidence="1" type="ORF">ATL45_5854</name>
    <name evidence="2" type="ORF">SAMN05421805_11399</name>
</gene>
<evidence type="ECO:0000313" key="1">
    <source>
        <dbReference type="EMBL" id="RKT87436.1"/>
    </source>
</evidence>
<keyword evidence="4" id="KW-1185">Reference proteome</keyword>
<accession>A0A1I5GNP9</accession>
<dbReference type="Proteomes" id="UP000199398">
    <property type="component" value="Unassembled WGS sequence"/>
</dbReference>
<evidence type="ECO:0000313" key="2">
    <source>
        <dbReference type="EMBL" id="SFO37582.1"/>
    </source>
</evidence>
<dbReference type="CDD" id="cd00586">
    <property type="entry name" value="4HBT"/>
    <property type="match status" value="1"/>
</dbReference>
<dbReference type="STRING" id="455193.SAMN05421805_11399"/>
<reference evidence="1 4" key="2">
    <citation type="submission" date="2018-10" db="EMBL/GenBank/DDBJ databases">
        <title>Sequencing the genomes of 1000 actinobacteria strains.</title>
        <authorList>
            <person name="Klenk H.-P."/>
        </authorList>
    </citation>
    <scope>NUCLEOTIDE SEQUENCE [LARGE SCALE GENOMIC DNA]</scope>
    <source>
        <strain evidence="1 4">DSM 45119</strain>
    </source>
</reference>
<reference evidence="2 3" key="1">
    <citation type="submission" date="2016-10" db="EMBL/GenBank/DDBJ databases">
        <authorList>
            <person name="de Groot N.N."/>
        </authorList>
    </citation>
    <scope>NUCLEOTIDE SEQUENCE [LARGE SCALE GENOMIC DNA]</scope>
    <source>
        <strain evidence="2 3">CPCC 201259</strain>
    </source>
</reference>
<dbReference type="Gene3D" id="3.10.129.10">
    <property type="entry name" value="Hotdog Thioesterase"/>
    <property type="match status" value="1"/>
</dbReference>
<dbReference type="Proteomes" id="UP000270697">
    <property type="component" value="Unassembled WGS sequence"/>
</dbReference>
<dbReference type="GO" id="GO:0047617">
    <property type="term" value="F:fatty acyl-CoA hydrolase activity"/>
    <property type="evidence" value="ECO:0007669"/>
    <property type="project" value="TreeGrafter"/>
</dbReference>
<dbReference type="Pfam" id="PF13279">
    <property type="entry name" value="4HBT_2"/>
    <property type="match status" value="1"/>
</dbReference>